<proteinExistence type="predicted"/>
<organism evidence="1 2">
    <name type="scientific">Russula earlei</name>
    <dbReference type="NCBI Taxonomy" id="71964"/>
    <lineage>
        <taxon>Eukaryota</taxon>
        <taxon>Fungi</taxon>
        <taxon>Dikarya</taxon>
        <taxon>Basidiomycota</taxon>
        <taxon>Agaricomycotina</taxon>
        <taxon>Agaricomycetes</taxon>
        <taxon>Russulales</taxon>
        <taxon>Russulaceae</taxon>
        <taxon>Russula</taxon>
    </lineage>
</organism>
<reference evidence="1" key="1">
    <citation type="submission" date="2021-03" db="EMBL/GenBank/DDBJ databases">
        <title>Evolutionary priming and transition to the ectomycorrhizal habit in an iconic lineage of mushroom-forming fungi: is preadaptation a requirement?</title>
        <authorList>
            <consortium name="DOE Joint Genome Institute"/>
            <person name="Looney B.P."/>
            <person name="Miyauchi S."/>
            <person name="Morin E."/>
            <person name="Drula E."/>
            <person name="Courty P.E."/>
            <person name="Chicoki N."/>
            <person name="Fauchery L."/>
            <person name="Kohler A."/>
            <person name="Kuo A."/>
            <person name="LaButti K."/>
            <person name="Pangilinan J."/>
            <person name="Lipzen A."/>
            <person name="Riley R."/>
            <person name="Andreopoulos W."/>
            <person name="He G."/>
            <person name="Johnson J."/>
            <person name="Barry K.W."/>
            <person name="Grigoriev I.V."/>
            <person name="Nagy L."/>
            <person name="Hibbett D."/>
            <person name="Henrissat B."/>
            <person name="Matheny P.B."/>
            <person name="Labbe J."/>
            <person name="Martin A.F."/>
        </authorList>
    </citation>
    <scope>NUCLEOTIDE SEQUENCE</scope>
    <source>
        <strain evidence="1">BPL698</strain>
    </source>
</reference>
<evidence type="ECO:0000313" key="2">
    <source>
        <dbReference type="Proteomes" id="UP001207468"/>
    </source>
</evidence>
<sequence>MSTQHKSSTGTGGLVKHQVYYLRDADVIFRAENTLFKVHKHFFMRESPRFRDMFRSPSIPCTDPPGSSDTNPVVLKDTSADSFAAFLWVFYNPKYSIYIADVDQWWDILNLAQRWEFEEVELLCLRELEKLPITAVEKIRRYQEFKLDRALLAESFAMLMLRVEPLSIEEGRLLGIDTSLQIAQAREASRSLNHGLGPSPGVDEQEFALIILKIFNIKVQSFDLLVIGSFDLMRMILKSYYRSRKTGHPPFQEQEQQQQQHKPKQQHQRPKQQQHPSPNDQRQTGSIIDDNVTGSHKKEKSK</sequence>
<gene>
    <name evidence="1" type="ORF">F5148DRAFT_1280749</name>
</gene>
<accession>A0ACC0UIF6</accession>
<keyword evidence="2" id="KW-1185">Reference proteome</keyword>
<dbReference type="EMBL" id="JAGFNK010000021">
    <property type="protein sequence ID" value="KAI9511473.1"/>
    <property type="molecule type" value="Genomic_DNA"/>
</dbReference>
<comment type="caution">
    <text evidence="1">The sequence shown here is derived from an EMBL/GenBank/DDBJ whole genome shotgun (WGS) entry which is preliminary data.</text>
</comment>
<evidence type="ECO:0000313" key="1">
    <source>
        <dbReference type="EMBL" id="KAI9511473.1"/>
    </source>
</evidence>
<protein>
    <submittedName>
        <fullName evidence="1">Uncharacterized protein</fullName>
    </submittedName>
</protein>
<dbReference type="Proteomes" id="UP001207468">
    <property type="component" value="Unassembled WGS sequence"/>
</dbReference>
<name>A0ACC0UIF6_9AGAM</name>